<comment type="similarity">
    <text evidence="1">Belongs to the short-chain dehydrogenases/reductases (SDR) family.</text>
</comment>
<dbReference type="InterPro" id="IPR002347">
    <property type="entry name" value="SDR_fam"/>
</dbReference>
<keyword evidence="2" id="KW-0560">Oxidoreductase</keyword>
<dbReference type="AlphaFoldDB" id="A0A7X0KU12"/>
<accession>A0A7X0KU12</accession>
<gene>
    <name evidence="3" type="ORF">HD594_000990</name>
</gene>
<dbReference type="PANTHER" id="PTHR43943">
    <property type="entry name" value="DEHYDROGENASE/REDUCTASE (SDR FAMILY) MEMBER 4"/>
    <property type="match status" value="1"/>
</dbReference>
<keyword evidence="4" id="KW-1185">Reference proteome</keyword>
<dbReference type="PANTHER" id="PTHR43943:SF2">
    <property type="entry name" value="DEHYDROGENASE_REDUCTASE 4"/>
    <property type="match status" value="1"/>
</dbReference>
<dbReference type="InterPro" id="IPR036291">
    <property type="entry name" value="NAD(P)-bd_dom_sf"/>
</dbReference>
<dbReference type="SUPFAM" id="SSF51735">
    <property type="entry name" value="NAD(P)-binding Rossmann-fold domains"/>
    <property type="match status" value="1"/>
</dbReference>
<organism evidence="3 4">
    <name type="scientific">Microbacterium thalassium</name>
    <dbReference type="NCBI Taxonomy" id="362649"/>
    <lineage>
        <taxon>Bacteria</taxon>
        <taxon>Bacillati</taxon>
        <taxon>Actinomycetota</taxon>
        <taxon>Actinomycetes</taxon>
        <taxon>Micrococcales</taxon>
        <taxon>Microbacteriaceae</taxon>
        <taxon>Microbacterium</taxon>
    </lineage>
</organism>
<evidence type="ECO:0000313" key="3">
    <source>
        <dbReference type="EMBL" id="MBB6390677.1"/>
    </source>
</evidence>
<dbReference type="RefSeq" id="WP_221446559.1">
    <property type="nucleotide sequence ID" value="NZ_BAAAJR010000003.1"/>
</dbReference>
<reference evidence="3 4" key="1">
    <citation type="submission" date="2020-08" db="EMBL/GenBank/DDBJ databases">
        <title>Sequencing the genomes of 1000 actinobacteria strains.</title>
        <authorList>
            <person name="Klenk H.-P."/>
        </authorList>
    </citation>
    <scope>NUCLEOTIDE SEQUENCE [LARGE SCALE GENOMIC DNA]</scope>
    <source>
        <strain evidence="3 4">DSM 12511</strain>
    </source>
</reference>
<dbReference type="Gene3D" id="3.40.50.720">
    <property type="entry name" value="NAD(P)-binding Rossmann-like Domain"/>
    <property type="match status" value="1"/>
</dbReference>
<dbReference type="GO" id="GO:0016491">
    <property type="term" value="F:oxidoreductase activity"/>
    <property type="evidence" value="ECO:0007669"/>
    <property type="project" value="UniProtKB-KW"/>
</dbReference>
<evidence type="ECO:0000313" key="4">
    <source>
        <dbReference type="Proteomes" id="UP000537775"/>
    </source>
</evidence>
<protein>
    <submittedName>
        <fullName evidence="3">NAD(P)-dependent dehydrogenase (Short-subunit alcohol dehydrogenase family)</fullName>
    </submittedName>
</protein>
<comment type="caution">
    <text evidence="3">The sequence shown here is derived from an EMBL/GenBank/DDBJ whole genome shotgun (WGS) entry which is preliminary data.</text>
</comment>
<evidence type="ECO:0000256" key="2">
    <source>
        <dbReference type="ARBA" id="ARBA00023002"/>
    </source>
</evidence>
<dbReference type="PRINTS" id="PR00081">
    <property type="entry name" value="GDHRDH"/>
</dbReference>
<sequence>MDAQTDWPMPVEDALAGSTGPWLTGKVAVVAGGGLSGPEGGIGFALAWMYARDGAAVAVLDRDAAAAERTVTGIREAGGTAEAYVVDLTDDADVARTIDAVMERFGRIDVVADSIGGGGVEGIFDTTEEAWDFAMDLNLKSAWFLMRHAQKHMTRGGAIVLISSGAAEGRGPGLPYSIAKTALEKLTSGASVSLAARGIRVNCVRVGMIWGAFAAKGMSQEQREFRRQNVAMQVEGNNWDIASAGFFLSTDQARWVSGQVIAVDGGGFAPRDVGAAGSPSAKKKD</sequence>
<dbReference type="FunFam" id="3.40.50.720:FF:000084">
    <property type="entry name" value="Short-chain dehydrogenase reductase"/>
    <property type="match status" value="1"/>
</dbReference>
<dbReference type="EMBL" id="JACHML010000001">
    <property type="protein sequence ID" value="MBB6390677.1"/>
    <property type="molecule type" value="Genomic_DNA"/>
</dbReference>
<proteinExistence type="inferred from homology"/>
<dbReference type="Proteomes" id="UP000537775">
    <property type="component" value="Unassembled WGS sequence"/>
</dbReference>
<name>A0A7X0KU12_9MICO</name>
<dbReference type="CDD" id="cd05233">
    <property type="entry name" value="SDR_c"/>
    <property type="match status" value="1"/>
</dbReference>
<dbReference type="Pfam" id="PF13561">
    <property type="entry name" value="adh_short_C2"/>
    <property type="match status" value="1"/>
</dbReference>
<evidence type="ECO:0000256" key="1">
    <source>
        <dbReference type="ARBA" id="ARBA00006484"/>
    </source>
</evidence>